<evidence type="ECO:0000313" key="3">
    <source>
        <dbReference type="EMBL" id="MBW6390080.1"/>
    </source>
</evidence>
<dbReference type="EMBL" id="JAHYCA010000001">
    <property type="protein sequence ID" value="MBW6390080.1"/>
    <property type="molecule type" value="Genomic_DNA"/>
</dbReference>
<feature type="transmembrane region" description="Helical" evidence="1">
    <location>
        <begin position="436"/>
        <end position="452"/>
    </location>
</feature>
<feature type="transmembrane region" description="Helical" evidence="1">
    <location>
        <begin position="472"/>
        <end position="491"/>
    </location>
</feature>
<feature type="transmembrane region" description="Helical" evidence="1">
    <location>
        <begin position="356"/>
        <end position="376"/>
    </location>
</feature>
<name>A0ABS6ZM48_9GAMM</name>
<dbReference type="PANTHER" id="PTHR35342:SF5">
    <property type="entry name" value="TRICARBOXYLIC TRANSPORT PROTEIN"/>
    <property type="match status" value="1"/>
</dbReference>
<keyword evidence="1" id="KW-0812">Transmembrane</keyword>
<dbReference type="PANTHER" id="PTHR35342">
    <property type="entry name" value="TRICARBOXYLIC TRANSPORT PROTEIN"/>
    <property type="match status" value="1"/>
</dbReference>
<accession>A0ABS6ZM48</accession>
<keyword evidence="1" id="KW-1133">Transmembrane helix</keyword>
<comment type="caution">
    <text evidence="3">The sequence shown here is derived from an EMBL/GenBank/DDBJ whole genome shotgun (WGS) entry which is preliminary data.</text>
</comment>
<gene>
    <name evidence="3" type="ORF">KPL81_02730</name>
</gene>
<reference evidence="3 4" key="1">
    <citation type="submission" date="2021-07" db="EMBL/GenBank/DDBJ databases">
        <authorList>
            <person name="So Y."/>
        </authorList>
    </citation>
    <scope>NUCLEOTIDE SEQUENCE [LARGE SCALE GENOMIC DNA]</scope>
    <source>
        <strain evidence="3 4">Y3S6</strain>
    </source>
</reference>
<feature type="transmembrane region" description="Helical" evidence="1">
    <location>
        <begin position="329"/>
        <end position="350"/>
    </location>
</feature>
<evidence type="ECO:0000313" key="4">
    <source>
        <dbReference type="Proteomes" id="UP000769617"/>
    </source>
</evidence>
<dbReference type="InterPro" id="IPR002823">
    <property type="entry name" value="DUF112_TM"/>
</dbReference>
<proteinExistence type="predicted"/>
<organism evidence="3 4">
    <name type="scientific">Billgrantia antri</name>
    <dbReference type="NCBI Taxonomy" id="2846777"/>
    <lineage>
        <taxon>Bacteria</taxon>
        <taxon>Pseudomonadati</taxon>
        <taxon>Pseudomonadota</taxon>
        <taxon>Gammaproteobacteria</taxon>
        <taxon>Oceanospirillales</taxon>
        <taxon>Halomonadaceae</taxon>
        <taxon>Billgrantia</taxon>
    </lineage>
</organism>
<dbReference type="Pfam" id="PF01970">
    <property type="entry name" value="TctA"/>
    <property type="match status" value="1"/>
</dbReference>
<feature type="transmembrane region" description="Helical" evidence="1">
    <location>
        <begin position="148"/>
        <end position="181"/>
    </location>
</feature>
<feature type="transmembrane region" description="Helical" evidence="1">
    <location>
        <begin position="193"/>
        <end position="214"/>
    </location>
</feature>
<evidence type="ECO:0000256" key="1">
    <source>
        <dbReference type="SAM" id="Phobius"/>
    </source>
</evidence>
<feature type="transmembrane region" description="Helical" evidence="1">
    <location>
        <begin position="388"/>
        <end position="406"/>
    </location>
</feature>
<feature type="transmembrane region" description="Helical" evidence="1">
    <location>
        <begin position="412"/>
        <end position="429"/>
    </location>
</feature>
<dbReference type="Proteomes" id="UP000769617">
    <property type="component" value="Unassembled WGS sequence"/>
</dbReference>
<dbReference type="RefSeq" id="WP_219790586.1">
    <property type="nucleotide sequence ID" value="NZ_JAHYCA010000001.1"/>
</dbReference>
<evidence type="ECO:0000259" key="2">
    <source>
        <dbReference type="Pfam" id="PF01970"/>
    </source>
</evidence>
<protein>
    <submittedName>
        <fullName evidence="3">Tripartite tricarboxylate transporter permease</fullName>
    </submittedName>
</protein>
<keyword evidence="4" id="KW-1185">Reference proteome</keyword>
<feature type="transmembrane region" description="Helical" evidence="1">
    <location>
        <begin position="19"/>
        <end position="39"/>
    </location>
</feature>
<feature type="transmembrane region" description="Helical" evidence="1">
    <location>
        <begin position="107"/>
        <end position="136"/>
    </location>
</feature>
<sequence>MDIFQNLALGAEIAFSLEGLLFCFVGVLVGTFVGVLPGIGPLAAISLALPMTYYLSPPVALIMLAGIFYGAQYGGSIAAILLNLPGTASAAVTCLDGNQLTKQGRAGVALFTAAIASFIGGIVAIFMVLGFTPVIASFAMGFGPVDYFSIMLLGLVAASTLSVGSPLKGMAMVIVGIALGLVGTDETSGALRFTFGALALADGISLVALAMGLFGVGEILANLGQESHTPPKASGLTFKSMMPKPAEWHGLLKTMLRSSGIGTFVGALPGSGPAIAAFMSYAAEKKLAKNPEKLGQGELRGVAAPESANNAAVQAAFIPTLSLGIPGDAVMAVLLGAMILHGITPGPMLITSNPEMFWGLVVSFGVGNIMLLILNVPLIRLWVRMLSIPYHMLYPAMLFFICIGVYSVRSSVFDIYTALFFGVIGYFLIRLRYPAAPLLLGFILGPMMEVHFRRALLMSRGDYMTFFESVPSTAFLILSMLFLLLPIWTMLRKRSARVRRSREADRSF</sequence>
<keyword evidence="1" id="KW-0472">Membrane</keyword>
<feature type="domain" description="DUF112" evidence="2">
    <location>
        <begin position="20"/>
        <end position="440"/>
    </location>
</feature>